<evidence type="ECO:0008006" key="3">
    <source>
        <dbReference type="Google" id="ProtNLM"/>
    </source>
</evidence>
<protein>
    <recommendedName>
        <fullName evidence="3">Uracil DNA glycosylase superfamily protein</fullName>
    </recommendedName>
</protein>
<dbReference type="RefSeq" id="WP_090209569.1">
    <property type="nucleotide sequence ID" value="NZ_FOFO01000045.1"/>
</dbReference>
<evidence type="ECO:0000313" key="2">
    <source>
        <dbReference type="Proteomes" id="UP000199496"/>
    </source>
</evidence>
<organism evidence="1 2">
    <name type="scientific">Ectothiorhodospira magna</name>
    <dbReference type="NCBI Taxonomy" id="867345"/>
    <lineage>
        <taxon>Bacteria</taxon>
        <taxon>Pseudomonadati</taxon>
        <taxon>Pseudomonadota</taxon>
        <taxon>Gammaproteobacteria</taxon>
        <taxon>Chromatiales</taxon>
        <taxon>Ectothiorhodospiraceae</taxon>
        <taxon>Ectothiorhodospira</taxon>
    </lineage>
</organism>
<dbReference type="STRING" id="867345.SAMN05421693_1452"/>
<gene>
    <name evidence="1" type="ORF">SAMN05421693_1452</name>
</gene>
<dbReference type="OrthoDB" id="3838047at2"/>
<dbReference type="EMBL" id="FOFO01000045">
    <property type="protein sequence ID" value="SEQ52312.1"/>
    <property type="molecule type" value="Genomic_DNA"/>
</dbReference>
<reference evidence="1 2" key="1">
    <citation type="submission" date="2016-10" db="EMBL/GenBank/DDBJ databases">
        <authorList>
            <person name="de Groot N.N."/>
        </authorList>
    </citation>
    <scope>NUCLEOTIDE SEQUENCE [LARGE SCALE GENOMIC DNA]</scope>
    <source>
        <strain evidence="1 2">B7-7</strain>
    </source>
</reference>
<sequence>MSVGNIDRIKRAVLAQSGIVDKPGKVLYSAGDTLRPHDIYFMGIKPGGTLPTTIRQSLNDLDDGRNEYLDYSWEGRPPGEQKLQKQVRRFLGGLGFDVRGVPASNIVFTRERTVGLHPDLDGDALQSWPIHVEIIDIVKPKAIVAYGSGDKQSPFSYLRDFLCPAEIESIHSEQGNFWCHRFSVEYQGRSLNVVAVPHLTRYSPYTKPAVMRWVAEWIEKAV</sequence>
<proteinExistence type="predicted"/>
<dbReference type="AlphaFoldDB" id="A0A1H9GQC8"/>
<evidence type="ECO:0000313" key="1">
    <source>
        <dbReference type="EMBL" id="SEQ52312.1"/>
    </source>
</evidence>
<dbReference type="Proteomes" id="UP000199496">
    <property type="component" value="Unassembled WGS sequence"/>
</dbReference>
<accession>A0A1H9GQC8</accession>
<name>A0A1H9GQC8_9GAMM</name>
<keyword evidence="2" id="KW-1185">Reference proteome</keyword>